<dbReference type="EMBL" id="LJBJ02000006">
    <property type="protein sequence ID" value="OAX52217.1"/>
    <property type="molecule type" value="Genomic_DNA"/>
</dbReference>
<feature type="region of interest" description="Disordered" evidence="1">
    <location>
        <begin position="1"/>
        <end position="50"/>
    </location>
</feature>
<evidence type="ECO:0000256" key="1">
    <source>
        <dbReference type="SAM" id="MobiDB-lite"/>
    </source>
</evidence>
<feature type="compositionally biased region" description="Polar residues" evidence="1">
    <location>
        <begin position="1"/>
        <end position="15"/>
    </location>
</feature>
<keyword evidence="4" id="KW-1185">Reference proteome</keyword>
<reference evidence="2" key="2">
    <citation type="submission" date="2016-04" db="EMBL/GenBank/DDBJ databases">
        <authorList>
            <person name="Evans L.H."/>
            <person name="Alamgir A."/>
            <person name="Owens N."/>
            <person name="Weber N.D."/>
            <person name="Virtaneva K."/>
            <person name="Barbian K."/>
            <person name="Babar A."/>
            <person name="Rosenke K."/>
        </authorList>
    </citation>
    <scope>NUCLEOTIDE SEQUENCE [LARGE SCALE GENOMIC DNA]</scope>
    <source>
        <strain evidence="2">RUTW2-3</strain>
    </source>
</reference>
<dbReference type="Proteomes" id="UP000594975">
    <property type="component" value="Chromosome"/>
</dbReference>
<gene>
    <name evidence="2" type="ORF">AN277_0204415</name>
    <name evidence="3" type="ORF">I6G21_00365</name>
</gene>
<dbReference type="PATRIC" id="fig|37923.11.peg.1256"/>
<dbReference type="EMBL" id="CP065738">
    <property type="protein sequence ID" value="QPT53714.1"/>
    <property type="molecule type" value="Genomic_DNA"/>
</dbReference>
<organism evidence="2 4">
    <name type="scientific">Rothia kristinae</name>
    <dbReference type="NCBI Taxonomy" id="37923"/>
    <lineage>
        <taxon>Bacteria</taxon>
        <taxon>Bacillati</taxon>
        <taxon>Actinomycetota</taxon>
        <taxon>Actinomycetes</taxon>
        <taxon>Micrococcales</taxon>
        <taxon>Micrococcaceae</taxon>
        <taxon>Rothia</taxon>
    </lineage>
</organism>
<reference evidence="2 4" key="3">
    <citation type="submission" date="2016-06" db="EMBL/GenBank/DDBJ databases">
        <title>Identification of putative biosynthetic pathways for the production of bioactive secondary metabolites by the marine actinomycete Kocuria kristinae RUTW2-3.</title>
        <authorList>
            <person name="Waterworth S.C."/>
            <person name="Walmsley T.A."/>
            <person name="Matongo T."/>
            <person name="Davies-Coleman M.T."/>
            <person name="Dorrington R.A."/>
        </authorList>
    </citation>
    <scope>NUCLEOTIDE SEQUENCE [LARGE SCALE GENOMIC DNA]</scope>
    <source>
        <strain evidence="4">RuSp02-3</strain>
        <strain evidence="2">RUTW2-3</strain>
    </source>
</reference>
<accession>A0A147E7C8</accession>
<sequence>MSATQLPAPTISPRTTAPMPGVPRTGTVLSIRSVPGTPGAHPAGPPPYYQWRRRTVDPEEELRRVHAIAGAVGAAIAEVVAGRRQLHQLSRWVHPMIMHRIRERRDLEAGTPVAPSPTIVALEQAPRGSRFASPARPQRVRAVCAAPDEYEAAVVVRVEDRCRALALRIHRVRGQWQIVAAEIG</sequence>
<protein>
    <submittedName>
        <fullName evidence="2">Uncharacterized protein</fullName>
    </submittedName>
</protein>
<dbReference type="GeneID" id="61261801"/>
<reference evidence="4" key="1">
    <citation type="submission" date="2016-04" db="EMBL/GenBank/DDBJ databases">
        <authorList>
            <person name="Waterworth S."/>
            <person name="Matcher G."/>
        </authorList>
    </citation>
    <scope>NUCLEOTIDE SEQUENCE [LARGE SCALE GENOMIC DNA]</scope>
    <source>
        <strain evidence="4">RuSp02-3</strain>
    </source>
</reference>
<evidence type="ECO:0000313" key="5">
    <source>
        <dbReference type="Proteomes" id="UP000594975"/>
    </source>
</evidence>
<name>A0A147E7C8_9MICC</name>
<dbReference type="Pfam" id="PF20060">
    <property type="entry name" value="DUF6459"/>
    <property type="match status" value="1"/>
</dbReference>
<evidence type="ECO:0000313" key="2">
    <source>
        <dbReference type="EMBL" id="OAX52217.1"/>
    </source>
</evidence>
<evidence type="ECO:0000313" key="4">
    <source>
        <dbReference type="Proteomes" id="UP000053171"/>
    </source>
</evidence>
<evidence type="ECO:0000313" key="3">
    <source>
        <dbReference type="EMBL" id="QPT53714.1"/>
    </source>
</evidence>
<dbReference type="KEGG" id="rkr:I6G21_00365"/>
<dbReference type="RefSeq" id="WP_058743630.1">
    <property type="nucleotide sequence ID" value="NZ_CP065738.1"/>
</dbReference>
<dbReference type="Proteomes" id="UP000053171">
    <property type="component" value="Unassembled WGS sequence"/>
</dbReference>
<dbReference type="AlphaFoldDB" id="A0A147E7C8"/>
<dbReference type="InterPro" id="IPR045596">
    <property type="entry name" value="DUF6459"/>
</dbReference>
<reference evidence="3 5" key="4">
    <citation type="submission" date="2020-12" db="EMBL/GenBank/DDBJ databases">
        <title>FDA dAtabase for Regulatory Grade micrObial Sequences (FDA-ARGOS): Supporting development and validation of Infectious Disease Dx tests.</title>
        <authorList>
            <person name="Sproer C."/>
            <person name="Gronow S."/>
            <person name="Severitt S."/>
            <person name="Schroder I."/>
            <person name="Tallon L."/>
            <person name="Sadzewicz L."/>
            <person name="Zhao X."/>
            <person name="Boylan J."/>
            <person name="Ott S."/>
            <person name="Bowen H."/>
            <person name="Vavikolanu K."/>
            <person name="Mehta A."/>
            <person name="Aluvathingal J."/>
            <person name="Nadendla S."/>
            <person name="Lowell S."/>
            <person name="Myers T."/>
            <person name="Yan Y."/>
            <person name="Sichtig H."/>
        </authorList>
    </citation>
    <scope>NUCLEOTIDE SEQUENCE [LARGE SCALE GENOMIC DNA]</scope>
    <source>
        <strain evidence="3 5">FDAARGOS_864</strain>
    </source>
</reference>
<proteinExistence type="predicted"/>